<reference evidence="8 9" key="1">
    <citation type="submission" date="2019-06" db="EMBL/GenBank/DDBJ databases">
        <title>Discovery of a novel chromosome fission-fusion reversal in muntjac.</title>
        <authorList>
            <person name="Mudd A.B."/>
            <person name="Bredeson J.V."/>
            <person name="Baum R."/>
            <person name="Hockemeyer D."/>
            <person name="Rokhsar D.S."/>
        </authorList>
    </citation>
    <scope>NUCLEOTIDE SEQUENCE [LARGE SCALE GENOMIC DNA]</scope>
    <source>
        <strain evidence="8">UCam_UCB_Mr</strain>
        <tissue evidence="8">Fibroblast cell line</tissue>
    </source>
</reference>
<dbReference type="GO" id="GO:0003964">
    <property type="term" value="F:RNA-directed DNA polymerase activity"/>
    <property type="evidence" value="ECO:0007669"/>
    <property type="project" value="UniProtKB-KW"/>
</dbReference>
<keyword evidence="1" id="KW-0808">Transferase</keyword>
<accession>A0A5N3W0P4</accession>
<keyword evidence="2" id="KW-0548">Nucleotidyltransferase</keyword>
<feature type="domain" description="RNase H type-1" evidence="7">
    <location>
        <begin position="7"/>
        <end position="153"/>
    </location>
</feature>
<dbReference type="SUPFAM" id="SSF53098">
    <property type="entry name" value="Ribonuclease H-like"/>
    <property type="match status" value="1"/>
</dbReference>
<evidence type="ECO:0000256" key="2">
    <source>
        <dbReference type="ARBA" id="ARBA00022695"/>
    </source>
</evidence>
<dbReference type="InterPro" id="IPR012337">
    <property type="entry name" value="RNaseH-like_sf"/>
</dbReference>
<evidence type="ECO:0000259" key="7">
    <source>
        <dbReference type="PROSITE" id="PS50879"/>
    </source>
</evidence>
<dbReference type="Proteomes" id="UP000326062">
    <property type="component" value="Chromosome 22"/>
</dbReference>
<dbReference type="AlphaFoldDB" id="A0A5N3W0P4"/>
<dbReference type="EMBL" id="VCEB01000022">
    <property type="protein sequence ID" value="KAB0355226.1"/>
    <property type="molecule type" value="Genomic_DNA"/>
</dbReference>
<dbReference type="InterPro" id="IPR002156">
    <property type="entry name" value="RNaseH_domain"/>
</dbReference>
<protein>
    <recommendedName>
        <fullName evidence="7">RNase H type-1 domain-containing protein</fullName>
    </recommendedName>
</protein>
<proteinExistence type="predicted"/>
<evidence type="ECO:0000256" key="3">
    <source>
        <dbReference type="ARBA" id="ARBA00022722"/>
    </source>
</evidence>
<sequence length="198" mass="21627">MSEDPLTNPKEIWYLDGSSFVLDGKRRAGYAVVSNFEIREAKSLPPGTSAQLAEPIALTQTLEMGKGKIIAIYTDSKYAFLGLHAHAAIWKERGHLTTRGSPVKYGDQILRLLEAVHLPTEVSVSHCKGHQKGSTEVAQGNQAADQAAKRAALQNHDLLGVVTLVPQTNLPETPSYTEGETLKAKSEGFQDNMGWFQK</sequence>
<organism evidence="8 9">
    <name type="scientific">Muntiacus reevesi</name>
    <name type="common">Reeves' muntjac</name>
    <name type="synonym">Cervus reevesi</name>
    <dbReference type="NCBI Taxonomy" id="9886"/>
    <lineage>
        <taxon>Eukaryota</taxon>
        <taxon>Metazoa</taxon>
        <taxon>Chordata</taxon>
        <taxon>Craniata</taxon>
        <taxon>Vertebrata</taxon>
        <taxon>Euteleostomi</taxon>
        <taxon>Mammalia</taxon>
        <taxon>Eutheria</taxon>
        <taxon>Laurasiatheria</taxon>
        <taxon>Artiodactyla</taxon>
        <taxon>Ruminantia</taxon>
        <taxon>Pecora</taxon>
        <taxon>Cervidae</taxon>
        <taxon>Muntiacinae</taxon>
        <taxon>Muntiacus</taxon>
    </lineage>
</organism>
<dbReference type="GO" id="GO:0004523">
    <property type="term" value="F:RNA-DNA hybrid ribonuclease activity"/>
    <property type="evidence" value="ECO:0007669"/>
    <property type="project" value="InterPro"/>
</dbReference>
<dbReference type="Pfam" id="PF00075">
    <property type="entry name" value="RNase_H"/>
    <property type="match status" value="1"/>
</dbReference>
<gene>
    <name evidence="8" type="ORF">FD755_022685</name>
</gene>
<evidence type="ECO:0000313" key="8">
    <source>
        <dbReference type="EMBL" id="KAB0355226.1"/>
    </source>
</evidence>
<evidence type="ECO:0000256" key="6">
    <source>
        <dbReference type="ARBA" id="ARBA00022918"/>
    </source>
</evidence>
<evidence type="ECO:0000313" key="9">
    <source>
        <dbReference type="Proteomes" id="UP000326062"/>
    </source>
</evidence>
<dbReference type="PROSITE" id="PS50879">
    <property type="entry name" value="RNASE_H_1"/>
    <property type="match status" value="1"/>
</dbReference>
<dbReference type="PANTHER" id="PTHR41694:SF5">
    <property type="entry name" value="RIBONUCLEASE H"/>
    <property type="match status" value="1"/>
</dbReference>
<keyword evidence="4" id="KW-0255">Endonuclease</keyword>
<dbReference type="CDD" id="cd09273">
    <property type="entry name" value="RNase_HI_RT_Bel"/>
    <property type="match status" value="1"/>
</dbReference>
<evidence type="ECO:0000256" key="4">
    <source>
        <dbReference type="ARBA" id="ARBA00022759"/>
    </source>
</evidence>
<keyword evidence="6" id="KW-0695">RNA-directed DNA polymerase</keyword>
<comment type="caution">
    <text evidence="8">The sequence shown here is derived from an EMBL/GenBank/DDBJ whole genome shotgun (WGS) entry which is preliminary data.</text>
</comment>
<keyword evidence="3" id="KW-0540">Nuclease</keyword>
<dbReference type="Gene3D" id="3.30.420.10">
    <property type="entry name" value="Ribonuclease H-like superfamily/Ribonuclease H"/>
    <property type="match status" value="1"/>
</dbReference>
<dbReference type="GO" id="GO:0003676">
    <property type="term" value="F:nucleic acid binding"/>
    <property type="evidence" value="ECO:0007669"/>
    <property type="project" value="InterPro"/>
</dbReference>
<name>A0A5N3W0P4_MUNRE</name>
<evidence type="ECO:0000256" key="5">
    <source>
        <dbReference type="ARBA" id="ARBA00022801"/>
    </source>
</evidence>
<keyword evidence="9" id="KW-1185">Reference proteome</keyword>
<dbReference type="PANTHER" id="PTHR41694">
    <property type="entry name" value="ENDOGENOUS RETROVIRUS GROUP K MEMBER POL PROTEIN"/>
    <property type="match status" value="1"/>
</dbReference>
<dbReference type="InterPro" id="IPR036397">
    <property type="entry name" value="RNaseH_sf"/>
</dbReference>
<keyword evidence="5" id="KW-0378">Hydrolase</keyword>
<evidence type="ECO:0000256" key="1">
    <source>
        <dbReference type="ARBA" id="ARBA00022679"/>
    </source>
</evidence>